<sequence length="119" mass="12471">MSKDWKNLIAELSSPLRELREGAPDVMKGFSGIAQAALKANALDTKTKELIALAIGVATRCDDCIAFHSKAAALQGATREEILETLGMAIYMGAGPSVMYAAHALDAFGQLAPPKGEPA</sequence>
<reference evidence="3" key="1">
    <citation type="submission" date="2018-06" db="EMBL/GenBank/DDBJ databases">
        <title>Aestuariibacter litoralis strain KCTC 52945T.</title>
        <authorList>
            <person name="Li X."/>
            <person name="Salam N."/>
            <person name="Li J.-L."/>
            <person name="Chen Y.-M."/>
            <person name="Yang Z.-W."/>
            <person name="Zhang L.-Y."/>
            <person name="Han M.-X."/>
            <person name="Xiao M."/>
            <person name="Li W.-J."/>
        </authorList>
    </citation>
    <scope>NUCLEOTIDE SEQUENCE [LARGE SCALE GENOMIC DNA]</scope>
    <source>
        <strain evidence="3">KCTC 52945</strain>
    </source>
</reference>
<dbReference type="AlphaFoldDB" id="A0A2W2BPC8"/>
<dbReference type="SUPFAM" id="SSF69118">
    <property type="entry name" value="AhpD-like"/>
    <property type="match status" value="1"/>
</dbReference>
<keyword evidence="3" id="KW-1185">Reference proteome</keyword>
<dbReference type="PANTHER" id="PTHR33930">
    <property type="entry name" value="ALKYL HYDROPEROXIDE REDUCTASE AHPD"/>
    <property type="match status" value="1"/>
</dbReference>
<gene>
    <name evidence="2" type="ORF">DK847_09045</name>
</gene>
<dbReference type="InterPro" id="IPR029032">
    <property type="entry name" value="AhpD-like"/>
</dbReference>
<accession>A0A2W2BPC8</accession>
<dbReference type="NCBIfam" id="TIGR00778">
    <property type="entry name" value="ahpD_dom"/>
    <property type="match status" value="1"/>
</dbReference>
<dbReference type="Proteomes" id="UP000248795">
    <property type="component" value="Unassembled WGS sequence"/>
</dbReference>
<organism evidence="2 3">
    <name type="scientific">Aestuariivirga litoralis</name>
    <dbReference type="NCBI Taxonomy" id="2650924"/>
    <lineage>
        <taxon>Bacteria</taxon>
        <taxon>Pseudomonadati</taxon>
        <taxon>Pseudomonadota</taxon>
        <taxon>Alphaproteobacteria</taxon>
        <taxon>Hyphomicrobiales</taxon>
        <taxon>Aestuariivirgaceae</taxon>
        <taxon>Aestuariivirga</taxon>
    </lineage>
</organism>
<dbReference type="InterPro" id="IPR003779">
    <property type="entry name" value="CMD-like"/>
</dbReference>
<evidence type="ECO:0000313" key="2">
    <source>
        <dbReference type="EMBL" id="PZF77597.1"/>
    </source>
</evidence>
<dbReference type="GO" id="GO:0051920">
    <property type="term" value="F:peroxiredoxin activity"/>
    <property type="evidence" value="ECO:0007669"/>
    <property type="project" value="InterPro"/>
</dbReference>
<name>A0A2W2BPC8_9HYPH</name>
<evidence type="ECO:0000313" key="3">
    <source>
        <dbReference type="Proteomes" id="UP000248795"/>
    </source>
</evidence>
<dbReference type="InterPro" id="IPR004675">
    <property type="entry name" value="AhpD_core"/>
</dbReference>
<proteinExistence type="predicted"/>
<evidence type="ECO:0000259" key="1">
    <source>
        <dbReference type="Pfam" id="PF02627"/>
    </source>
</evidence>
<protein>
    <submittedName>
        <fullName evidence="2">Carboxymuconolactone decarboxylase family protein</fullName>
    </submittedName>
</protein>
<comment type="caution">
    <text evidence="2">The sequence shown here is derived from an EMBL/GenBank/DDBJ whole genome shotgun (WGS) entry which is preliminary data.</text>
</comment>
<dbReference type="PANTHER" id="PTHR33930:SF2">
    <property type="entry name" value="BLR3452 PROTEIN"/>
    <property type="match status" value="1"/>
</dbReference>
<dbReference type="Pfam" id="PF02627">
    <property type="entry name" value="CMD"/>
    <property type="match status" value="1"/>
</dbReference>
<dbReference type="EMBL" id="QKVK01000003">
    <property type="protein sequence ID" value="PZF77597.1"/>
    <property type="molecule type" value="Genomic_DNA"/>
</dbReference>
<feature type="domain" description="Carboxymuconolactone decarboxylase-like" evidence="1">
    <location>
        <begin position="24"/>
        <end position="106"/>
    </location>
</feature>
<dbReference type="RefSeq" id="WP_111198158.1">
    <property type="nucleotide sequence ID" value="NZ_QKVK01000003.1"/>
</dbReference>
<dbReference type="Gene3D" id="1.20.1290.10">
    <property type="entry name" value="AhpD-like"/>
    <property type="match status" value="1"/>
</dbReference>